<dbReference type="GO" id="GO:0010181">
    <property type="term" value="F:FMN binding"/>
    <property type="evidence" value="ECO:0007669"/>
    <property type="project" value="InterPro"/>
</dbReference>
<dbReference type="Pfam" id="PF00210">
    <property type="entry name" value="Ferritin"/>
    <property type="match status" value="1"/>
</dbReference>
<dbReference type="InterPro" id="IPR029039">
    <property type="entry name" value="Flavoprotein-like_sf"/>
</dbReference>
<dbReference type="PANTHER" id="PTHR42932:SF1">
    <property type="entry name" value="GENERAL STRESS PROTEIN 20U"/>
    <property type="match status" value="1"/>
</dbReference>
<dbReference type="InterPro" id="IPR023188">
    <property type="entry name" value="DPS_DNA-bd_CS"/>
</dbReference>
<sequence length="260" mass="28573">MKLVYASRTGNVEKLVNEINTSNTLKIETGKEVLNEAAVLVTYTDGAGILPETVRSFLDANKGKVRYAAVSGNHVKHPTTFTGAADILEKEYGIPVIARFDLAGSEAVVKAVKAALSEDKDDVAKLNRLLASQEVFTANLQLYHWYITGKQFFTLHPQLEDLYDAVRDDFDKTAELILTLNGAPASTLSSFTNNSVIAEANPAWISADDTLKALKDGYLSLITLVRRIKSETENELVSISLDDMLKAYEKNVWMISQAQA</sequence>
<dbReference type="GO" id="GO:0016722">
    <property type="term" value="F:oxidoreductase activity, acting on metal ions"/>
    <property type="evidence" value="ECO:0007669"/>
    <property type="project" value="InterPro"/>
</dbReference>
<name>A0AB35U2K7_9FIRM</name>
<dbReference type="SUPFAM" id="SSF47240">
    <property type="entry name" value="Ferritin-like"/>
    <property type="match status" value="1"/>
</dbReference>
<dbReference type="RefSeq" id="WP_370596256.1">
    <property type="nucleotide sequence ID" value="NZ_JALBUR010000019.1"/>
</dbReference>
<accession>A0AB35U2K7</accession>
<dbReference type="Gene3D" id="1.20.1260.10">
    <property type="match status" value="1"/>
</dbReference>
<dbReference type="InterPro" id="IPR012347">
    <property type="entry name" value="Ferritin-like"/>
</dbReference>
<dbReference type="EMBL" id="JALBUR010000019">
    <property type="protein sequence ID" value="MDX8420012.1"/>
    <property type="molecule type" value="Genomic_DNA"/>
</dbReference>
<evidence type="ECO:0000256" key="1">
    <source>
        <dbReference type="ARBA" id="ARBA00009497"/>
    </source>
</evidence>
<dbReference type="PRINTS" id="PR01346">
    <property type="entry name" value="HELNAPAPROT"/>
</dbReference>
<dbReference type="Pfam" id="PF07972">
    <property type="entry name" value="Flavodoxin_NdrI"/>
    <property type="match status" value="1"/>
</dbReference>
<dbReference type="InterPro" id="IPR008331">
    <property type="entry name" value="Ferritin_DPS_dom"/>
</dbReference>
<feature type="domain" description="Ferritin/DPS" evidence="3">
    <location>
        <begin position="124"/>
        <end position="256"/>
    </location>
</feature>
<dbReference type="InterPro" id="IPR004465">
    <property type="entry name" value="RNR_NrdI"/>
</dbReference>
<evidence type="ECO:0000256" key="2">
    <source>
        <dbReference type="RuleBase" id="RU003875"/>
    </source>
</evidence>
<organism evidence="4 5">
    <name type="scientific">Grylomicrobium aquisgranensis</name>
    <dbReference type="NCBI Taxonomy" id="2926318"/>
    <lineage>
        <taxon>Bacteria</taxon>
        <taxon>Bacillati</taxon>
        <taxon>Bacillota</taxon>
        <taxon>Erysipelotrichia</taxon>
        <taxon>Erysipelotrichales</taxon>
        <taxon>Erysipelotrichaceae</taxon>
        <taxon>Grylomicrobium</taxon>
    </lineage>
</organism>
<dbReference type="PANTHER" id="PTHR42932">
    <property type="entry name" value="GENERAL STRESS PROTEIN 20U"/>
    <property type="match status" value="1"/>
</dbReference>
<dbReference type="GO" id="GO:0008199">
    <property type="term" value="F:ferric iron binding"/>
    <property type="evidence" value="ECO:0007669"/>
    <property type="project" value="InterPro"/>
</dbReference>
<gene>
    <name evidence="4" type="ORF">MOZ60_07875</name>
</gene>
<dbReference type="SUPFAM" id="SSF52218">
    <property type="entry name" value="Flavoproteins"/>
    <property type="match status" value="1"/>
</dbReference>
<dbReference type="InterPro" id="IPR009078">
    <property type="entry name" value="Ferritin-like_SF"/>
</dbReference>
<dbReference type="Proteomes" id="UP001286174">
    <property type="component" value="Unassembled WGS sequence"/>
</dbReference>
<comment type="similarity">
    <text evidence="1 2">Belongs to the Dps family.</text>
</comment>
<evidence type="ECO:0000313" key="5">
    <source>
        <dbReference type="Proteomes" id="UP001286174"/>
    </source>
</evidence>
<keyword evidence="5" id="KW-1185">Reference proteome</keyword>
<evidence type="ECO:0000259" key="3">
    <source>
        <dbReference type="Pfam" id="PF00210"/>
    </source>
</evidence>
<reference evidence="4 5" key="1">
    <citation type="submission" date="2022-03" db="EMBL/GenBank/DDBJ databases">
        <title>Novel taxa within the pig intestine.</title>
        <authorList>
            <person name="Wylensek D."/>
            <person name="Bishof K."/>
            <person name="Afrizal A."/>
            <person name="Clavel T."/>
        </authorList>
    </citation>
    <scope>NUCLEOTIDE SEQUENCE [LARGE SCALE GENOMIC DNA]</scope>
    <source>
        <strain evidence="4 5">CLA-KB-P133</strain>
    </source>
</reference>
<dbReference type="AlphaFoldDB" id="A0AB35U2K7"/>
<dbReference type="Gene3D" id="3.40.50.360">
    <property type="match status" value="1"/>
</dbReference>
<proteinExistence type="inferred from homology"/>
<dbReference type="InterPro" id="IPR002177">
    <property type="entry name" value="DPS_DNA-bd"/>
</dbReference>
<dbReference type="CDD" id="cd01043">
    <property type="entry name" value="DPS"/>
    <property type="match status" value="1"/>
</dbReference>
<comment type="caution">
    <text evidence="4">The sequence shown here is derived from an EMBL/GenBank/DDBJ whole genome shotgun (WGS) entry which is preliminary data.</text>
</comment>
<dbReference type="PROSITE" id="PS00818">
    <property type="entry name" value="DPS_1"/>
    <property type="match status" value="1"/>
</dbReference>
<evidence type="ECO:0000313" key="4">
    <source>
        <dbReference type="EMBL" id="MDX8420012.1"/>
    </source>
</evidence>
<protein>
    <submittedName>
        <fullName evidence="4">Class Ib ribonucleoside-diphosphate reductase assembly flavoprotein NrdI</fullName>
    </submittedName>
</protein>